<proteinExistence type="predicted"/>
<name>A0A8S5R144_9CAUD</name>
<dbReference type="EMBL" id="BK015779">
    <property type="protein sequence ID" value="DAE24644.1"/>
    <property type="molecule type" value="Genomic_DNA"/>
</dbReference>
<organism evidence="1">
    <name type="scientific">Myoviridae sp. ctPVE25</name>
    <dbReference type="NCBI Taxonomy" id="2826649"/>
    <lineage>
        <taxon>Viruses</taxon>
        <taxon>Duplodnaviria</taxon>
        <taxon>Heunggongvirae</taxon>
        <taxon>Uroviricota</taxon>
        <taxon>Caudoviricetes</taxon>
    </lineage>
</organism>
<reference evidence="1" key="1">
    <citation type="journal article" date="2021" name="Proc. Natl. Acad. Sci. U.S.A.">
        <title>A Catalog of Tens of Thousands of Viruses from Human Metagenomes Reveals Hidden Associations with Chronic Diseases.</title>
        <authorList>
            <person name="Tisza M.J."/>
            <person name="Buck C.B."/>
        </authorList>
    </citation>
    <scope>NUCLEOTIDE SEQUENCE</scope>
    <source>
        <strain evidence="1">CtPVE25</strain>
    </source>
</reference>
<evidence type="ECO:0000313" key="1">
    <source>
        <dbReference type="EMBL" id="DAE24644.1"/>
    </source>
</evidence>
<protein>
    <submittedName>
        <fullName evidence="1">Uncharacterized protein</fullName>
    </submittedName>
</protein>
<accession>A0A8S5R144</accession>
<sequence length="53" mass="5670">MDKTKIIRMAAGIRDAANHVSVAGTENWTNMLGIVQTAEAIIAEARKEETADG</sequence>